<dbReference type="STRING" id="29170.A0A368GNR9"/>
<dbReference type="Gene3D" id="3.30.780.10">
    <property type="entry name" value="SUI1-like domain"/>
    <property type="match status" value="1"/>
</dbReference>
<dbReference type="InterPro" id="IPR000772">
    <property type="entry name" value="Ricin_B_lectin"/>
</dbReference>
<feature type="domain" description="SUI1" evidence="20">
    <location>
        <begin position="638"/>
        <end position="697"/>
    </location>
</feature>
<dbReference type="CDD" id="cd11607">
    <property type="entry name" value="DENR_C"/>
    <property type="match status" value="1"/>
</dbReference>
<dbReference type="PANTHER" id="PTHR11675">
    <property type="entry name" value="N-ACETYLGALACTOSAMINYLTRANSFERASE"/>
    <property type="match status" value="1"/>
</dbReference>
<dbReference type="FunFam" id="3.90.550.10:FF:000021">
    <property type="entry name" value="Polypeptide N-acetylgalactosaminyltransferase"/>
    <property type="match status" value="1"/>
</dbReference>
<dbReference type="SUPFAM" id="SSF53448">
    <property type="entry name" value="Nucleotide-diphospho-sugar transferases"/>
    <property type="match status" value="2"/>
</dbReference>
<dbReference type="InterPro" id="IPR046447">
    <property type="entry name" value="DENR_C"/>
</dbReference>
<sequence>MFFEGTRLSRRTQWGYKPQSVDPNAPGENGAGVVLEGEDKLQGEKDMKAWFMNVKASDMISLDRSLPDTRRPECLDVKYDLENLPQASVIIIFTDEAWTPLMRTVHSVVNRSPPQLLKEVILLDDNSQREELKGHLDEYIRRFNGLVRLIRKNIRHGLIRAKLAGAREATGDVVVFLDSHCEANEGWLEPLVQRISEKRSAIICPTIDHIAAETMQYHGDPYSTSVGGFSWALHFTWESLPESEKKRRKSHTEYIRSPTMAGGLLAANREYFFEVGGYDEEMDIWGGENLEISFRVWMCGGSIEFIPCSHVGHIFRAGHPYNMTGRGGNKDVHGTNSKRLAEVWMDEYKRLYYLHRHDLMDTDVGDLTARKELRKRLGCKSFKWYLDNVIPGKFILDEDVQAYGVLFTNVDGFRMCTDTLQRDEHSSHMLGVYPCQGKGSPPQLMSLSKAGHLRRETNCAEVLVSENLRRGTVRMSRCHDGSPVWLYENSMLKDKDSGLCLSTAGLKASDDVIMVQCDINDQHQIWKFVDPKLMSESGDVAVVSLAPGPLPGVQYPLKVTYCGECSMPVEYCDYSGMTDKCRKWAEENAPEALEGLEIAPETEGEEKKHQKRGGKGTGKGEKKKAPTVTKVTLQREPRGKKSVTVIKGLAGFEIDLKQASKLFAQKFACGSSVTGADEIVIQGDVKDDLFDVIPAKWPQVSEDMIDDLGDKKRPRSPIYAYSLVTKYTSEEWEPVFQLPMRLCLTPRQRSRIINWITICVAMFLFITWSREGARLYKGGHVAKPHVVPNYTIPRFGPGENGEGVYLEGEEKRIGEEQMKKYFMNVLASDKISPDRSIPDSRSHACLALSYPKDLPTASVVIIFTDEFLSALLRTVHSVVNRTPPHLLKEIILVDDKSNRDELKEPLDEHLQRFGSLVKLIRSTERLGLIRAKLRGAKEASGEVLVFLDSHCEANAGWIEPLLARIKEERTAVVCPIIDSISDSNMAYLGGSHGGIGTFWWSLHFSMGPLPKSEIERRKHPETDYIRSPTMAGGLFAANREYFFEVGGYDEEMDIWGGENLEISFRVWMCGGSIELIPCSHVGHIFRSGHPYDMTGRNNNKDVHGTNSKRLAEVWMDDYKRLFYVHRMGLKDMDVGDLTERKKLRERLQCKSFKWFLDNVIPQKFIPDENVFTYGHVRGERGLCLDTLQRLENKGTVILGVFVCQQEGSSAQMFSISRQHELRREATCVDVGKQLRPGVYDAVLQECIENKPVEFEHKQVPRAGRTAKQIHYDSDTPLHASRCASLTELELTTVGLARTLEVRASNT</sequence>
<dbReference type="CDD" id="cd02510">
    <property type="entry name" value="pp-GalNAc-T"/>
    <property type="match status" value="2"/>
</dbReference>
<keyword evidence="7" id="KW-0808">Transferase</keyword>
<evidence type="ECO:0000256" key="15">
    <source>
        <dbReference type="ARBA" id="ARBA00023157"/>
    </source>
</evidence>
<dbReference type="InterPro" id="IPR045885">
    <property type="entry name" value="GalNAc-T"/>
</dbReference>
<dbReference type="PROSITE" id="PS50231">
    <property type="entry name" value="RICIN_B_LECTIN"/>
    <property type="match status" value="2"/>
</dbReference>
<dbReference type="SUPFAM" id="SSF50370">
    <property type="entry name" value="Ricin B-like lectins"/>
    <property type="match status" value="2"/>
</dbReference>
<evidence type="ECO:0000256" key="18">
    <source>
        <dbReference type="ARBA" id="ARBA00071856"/>
    </source>
</evidence>
<dbReference type="Proteomes" id="UP000252519">
    <property type="component" value="Unassembled WGS sequence"/>
</dbReference>
<evidence type="ECO:0000256" key="5">
    <source>
        <dbReference type="ARBA" id="ARBA00007514"/>
    </source>
</evidence>
<dbReference type="FunFam" id="3.30.780.10:FF:000004">
    <property type="entry name" value="density-regulated protein-like"/>
    <property type="match status" value="1"/>
</dbReference>
<evidence type="ECO:0000256" key="8">
    <source>
        <dbReference type="ARBA" id="ARBA00022692"/>
    </source>
</evidence>
<dbReference type="InterPro" id="IPR005873">
    <property type="entry name" value="DENR_eukaryotes"/>
</dbReference>
<dbReference type="InterPro" id="IPR029044">
    <property type="entry name" value="Nucleotide-diphossugar_trans"/>
</dbReference>
<dbReference type="Gene3D" id="3.90.550.10">
    <property type="entry name" value="Spore Coat Polysaccharide Biosynthesis Protein SpsA, Chain A"/>
    <property type="match status" value="2"/>
</dbReference>
<dbReference type="GO" id="GO:0002183">
    <property type="term" value="P:cytoplasmic translational initiation"/>
    <property type="evidence" value="ECO:0007669"/>
    <property type="project" value="UniProtKB-ARBA"/>
</dbReference>
<evidence type="ECO:0000256" key="10">
    <source>
        <dbReference type="ARBA" id="ARBA00022734"/>
    </source>
</evidence>
<evidence type="ECO:0000256" key="7">
    <source>
        <dbReference type="ARBA" id="ARBA00022679"/>
    </source>
</evidence>
<comment type="pathway">
    <text evidence="3">Protein modification; protein glycosylation.</text>
</comment>
<dbReference type="Gene3D" id="2.80.10.50">
    <property type="match status" value="2"/>
</dbReference>
<accession>A0A368GNR9</accession>
<keyword evidence="22" id="KW-1185">Reference proteome</keyword>
<reference evidence="21 22" key="1">
    <citation type="submission" date="2014-10" db="EMBL/GenBank/DDBJ databases">
        <title>Draft genome of the hookworm Ancylostoma caninum.</title>
        <authorList>
            <person name="Mitreva M."/>
        </authorList>
    </citation>
    <scope>NUCLEOTIDE SEQUENCE [LARGE SCALE GENOMIC DNA]</scope>
    <source>
        <strain evidence="21 22">Baltimore</strain>
    </source>
</reference>
<keyword evidence="17" id="KW-0464">Manganese</keyword>
<keyword evidence="6" id="KW-0328">Glycosyltransferase</keyword>
<dbReference type="Pfam" id="PF00535">
    <property type="entry name" value="Glycos_transf_2"/>
    <property type="match status" value="2"/>
</dbReference>
<keyword evidence="13" id="KW-0333">Golgi apparatus</keyword>
<dbReference type="Pfam" id="PF00652">
    <property type="entry name" value="Ricin_B_lectin"/>
    <property type="match status" value="1"/>
</dbReference>
<dbReference type="InterPro" id="IPR001173">
    <property type="entry name" value="Glyco_trans_2-like"/>
</dbReference>
<dbReference type="InterPro" id="IPR036877">
    <property type="entry name" value="SUI1_dom_sf"/>
</dbReference>
<evidence type="ECO:0000313" key="21">
    <source>
        <dbReference type="EMBL" id="RCN45288.1"/>
    </source>
</evidence>
<keyword evidence="8" id="KW-0812">Transmembrane</keyword>
<dbReference type="SUPFAM" id="SSF55159">
    <property type="entry name" value="eIF1-like"/>
    <property type="match status" value="1"/>
</dbReference>
<dbReference type="GO" id="GO:0046872">
    <property type="term" value="F:metal ion binding"/>
    <property type="evidence" value="ECO:0007669"/>
    <property type="project" value="UniProtKB-KW"/>
</dbReference>
<organism evidence="21 22">
    <name type="scientific">Ancylostoma caninum</name>
    <name type="common">Dog hookworm</name>
    <dbReference type="NCBI Taxonomy" id="29170"/>
    <lineage>
        <taxon>Eukaryota</taxon>
        <taxon>Metazoa</taxon>
        <taxon>Ecdysozoa</taxon>
        <taxon>Nematoda</taxon>
        <taxon>Chromadorea</taxon>
        <taxon>Rhabditida</taxon>
        <taxon>Rhabditina</taxon>
        <taxon>Rhabditomorpha</taxon>
        <taxon>Strongyloidea</taxon>
        <taxon>Ancylostomatidae</taxon>
        <taxon>Ancylostomatinae</taxon>
        <taxon>Ancylostoma</taxon>
    </lineage>
</organism>
<comment type="cofactor">
    <cofactor evidence="1">
        <name>Mn(2+)</name>
        <dbReference type="ChEBI" id="CHEBI:29035"/>
    </cofactor>
</comment>
<dbReference type="GO" id="GO:0000139">
    <property type="term" value="C:Golgi membrane"/>
    <property type="evidence" value="ECO:0007669"/>
    <property type="project" value="UniProtKB-SubCell"/>
</dbReference>
<name>A0A368GNR9_ANCCA</name>
<keyword evidence="9" id="KW-0479">Metal-binding</keyword>
<evidence type="ECO:0000256" key="12">
    <source>
        <dbReference type="ARBA" id="ARBA00022989"/>
    </source>
</evidence>
<evidence type="ECO:0000256" key="16">
    <source>
        <dbReference type="ARBA" id="ARBA00023180"/>
    </source>
</evidence>
<keyword evidence="10" id="KW-0430">Lectin</keyword>
<dbReference type="GO" id="GO:0006493">
    <property type="term" value="P:protein O-linked glycosylation"/>
    <property type="evidence" value="ECO:0007669"/>
    <property type="project" value="TreeGrafter"/>
</dbReference>
<dbReference type="OrthoDB" id="6119243at2759"/>
<evidence type="ECO:0000256" key="4">
    <source>
        <dbReference type="ARBA" id="ARBA00005680"/>
    </source>
</evidence>
<keyword evidence="16" id="KW-0325">Glycoprotein</keyword>
<keyword evidence="12" id="KW-1133">Transmembrane helix</keyword>
<keyword evidence="15" id="KW-1015">Disulfide bond</keyword>
<gene>
    <name evidence="21" type="ORF">ANCCAN_08684</name>
</gene>
<evidence type="ECO:0000256" key="17">
    <source>
        <dbReference type="ARBA" id="ARBA00023211"/>
    </source>
</evidence>
<dbReference type="GO" id="GO:0030246">
    <property type="term" value="F:carbohydrate binding"/>
    <property type="evidence" value="ECO:0007669"/>
    <property type="project" value="UniProtKB-KW"/>
</dbReference>
<dbReference type="GO" id="GO:0003743">
    <property type="term" value="F:translation initiation factor activity"/>
    <property type="evidence" value="ECO:0007669"/>
    <property type="project" value="InterPro"/>
</dbReference>
<comment type="similarity">
    <text evidence="5">Belongs to the DENR family.</text>
</comment>
<evidence type="ECO:0000259" key="20">
    <source>
        <dbReference type="PROSITE" id="PS50296"/>
    </source>
</evidence>
<dbReference type="Pfam" id="PF01253">
    <property type="entry name" value="SUI1"/>
    <property type="match status" value="1"/>
</dbReference>
<dbReference type="SMART" id="SM00458">
    <property type="entry name" value="RICIN"/>
    <property type="match status" value="1"/>
</dbReference>
<dbReference type="PANTHER" id="PTHR11675:SF43">
    <property type="entry name" value="POLYPEPTIDE N-ACETYLGALACTOSAMINYLTRANSFERASE 1"/>
    <property type="match status" value="1"/>
</dbReference>
<evidence type="ECO:0000256" key="11">
    <source>
        <dbReference type="ARBA" id="ARBA00022968"/>
    </source>
</evidence>
<keyword evidence="11" id="KW-0735">Signal-anchor</keyword>
<dbReference type="PROSITE" id="PS50296">
    <property type="entry name" value="SUI1"/>
    <property type="match status" value="1"/>
</dbReference>
<evidence type="ECO:0000256" key="9">
    <source>
        <dbReference type="ARBA" id="ARBA00022723"/>
    </source>
</evidence>
<evidence type="ECO:0000256" key="2">
    <source>
        <dbReference type="ARBA" id="ARBA00004323"/>
    </source>
</evidence>
<dbReference type="InterPro" id="IPR001950">
    <property type="entry name" value="SUI1"/>
</dbReference>
<proteinExistence type="inferred from homology"/>
<dbReference type="NCBIfam" id="TIGR01159">
    <property type="entry name" value="DRP1"/>
    <property type="match status" value="1"/>
</dbReference>
<dbReference type="UniPathway" id="UPA00378"/>
<evidence type="ECO:0000256" key="13">
    <source>
        <dbReference type="ARBA" id="ARBA00023034"/>
    </source>
</evidence>
<keyword evidence="14" id="KW-0472">Membrane</keyword>
<evidence type="ECO:0000256" key="1">
    <source>
        <dbReference type="ARBA" id="ARBA00001936"/>
    </source>
</evidence>
<evidence type="ECO:0000256" key="19">
    <source>
        <dbReference type="SAM" id="MobiDB-lite"/>
    </source>
</evidence>
<evidence type="ECO:0000313" key="22">
    <source>
        <dbReference type="Proteomes" id="UP000252519"/>
    </source>
</evidence>
<comment type="caution">
    <text evidence="21">The sequence shown here is derived from an EMBL/GenBank/DDBJ whole genome shotgun (WGS) entry which is preliminary data.</text>
</comment>
<dbReference type="Pfam" id="PF21023">
    <property type="entry name" value="DENR_N"/>
    <property type="match status" value="1"/>
</dbReference>
<dbReference type="GO" id="GO:0004653">
    <property type="term" value="F:polypeptide N-acetylgalactosaminyltransferase activity"/>
    <property type="evidence" value="ECO:0007669"/>
    <property type="project" value="UniProtKB-ARBA"/>
</dbReference>
<dbReference type="EMBL" id="JOJR01000105">
    <property type="protein sequence ID" value="RCN45288.1"/>
    <property type="molecule type" value="Genomic_DNA"/>
</dbReference>
<protein>
    <recommendedName>
        <fullName evidence="18">Density-regulated protein homolog</fullName>
    </recommendedName>
</protein>
<dbReference type="InterPro" id="IPR048517">
    <property type="entry name" value="DENR_N"/>
</dbReference>
<comment type="similarity">
    <text evidence="4">Belongs to the glycosyltransferase 2 family. GalNAc-T subfamily.</text>
</comment>
<evidence type="ECO:0000256" key="6">
    <source>
        <dbReference type="ARBA" id="ARBA00022676"/>
    </source>
</evidence>
<evidence type="ECO:0000256" key="14">
    <source>
        <dbReference type="ARBA" id="ARBA00023136"/>
    </source>
</evidence>
<dbReference type="InterPro" id="IPR035992">
    <property type="entry name" value="Ricin_B-like_lectins"/>
</dbReference>
<evidence type="ECO:0000256" key="3">
    <source>
        <dbReference type="ARBA" id="ARBA00004922"/>
    </source>
</evidence>
<comment type="subcellular location">
    <subcellularLocation>
        <location evidence="2">Golgi apparatus membrane</location>
        <topology evidence="2">Single-pass type II membrane protein</topology>
    </subcellularLocation>
</comment>
<feature type="region of interest" description="Disordered" evidence="19">
    <location>
        <begin position="593"/>
        <end position="634"/>
    </location>
</feature>
<dbReference type="FunFam" id="3.90.550.10:FF:000053">
    <property type="entry name" value="Polypeptide N-acetylgalactosaminyltransferase"/>
    <property type="match status" value="1"/>
</dbReference>